<evidence type="ECO:0000313" key="3">
    <source>
        <dbReference type="Proteomes" id="UP001596109"/>
    </source>
</evidence>
<evidence type="ECO:0000313" key="2">
    <source>
        <dbReference type="EMBL" id="MFC5590658.1"/>
    </source>
</evidence>
<keyword evidence="3" id="KW-1185">Reference proteome</keyword>
<dbReference type="SUPFAM" id="SSF55729">
    <property type="entry name" value="Acyl-CoA N-acyltransferases (Nat)"/>
    <property type="match status" value="1"/>
</dbReference>
<dbReference type="InterPro" id="IPR016181">
    <property type="entry name" value="Acyl_CoA_acyltransferase"/>
</dbReference>
<dbReference type="Gene3D" id="3.40.630.30">
    <property type="match status" value="1"/>
</dbReference>
<gene>
    <name evidence="2" type="ORF">ACFPRA_17265</name>
</gene>
<reference evidence="3" key="1">
    <citation type="journal article" date="2019" name="Int. J. Syst. Evol. Microbiol.">
        <title>The Global Catalogue of Microorganisms (GCM) 10K type strain sequencing project: providing services to taxonomists for standard genome sequencing and annotation.</title>
        <authorList>
            <consortium name="The Broad Institute Genomics Platform"/>
            <consortium name="The Broad Institute Genome Sequencing Center for Infectious Disease"/>
            <person name="Wu L."/>
            <person name="Ma J."/>
        </authorList>
    </citation>
    <scope>NUCLEOTIDE SEQUENCE [LARGE SCALE GENOMIC DNA]</scope>
    <source>
        <strain evidence="3">CGMCC 4.1434</strain>
    </source>
</reference>
<name>A0ABW0TNX4_9BACL</name>
<dbReference type="RefSeq" id="WP_381437435.1">
    <property type="nucleotide sequence ID" value="NZ_JBHSNO010000008.1"/>
</dbReference>
<sequence>MNKQLTLKDGRNLSIVQLTTEQLPEILALQERVLGALTTGAFLQPLIEEEFLSILQGKGIMIGAYYKERLIAFRAMLEPEIDAEHLGIDAGLRENELPKVIYSEISNVDPDFRGNGLQSLLGERIFQEVDTGRFHYICATVAPFNIASLKDKFGLGMEIVALKVKYGNMLRYVFLKSIAQAEKKHFAEKRLIGMEQTEEQQRYLQEGWIGTGMEKRVDKWFVCYER</sequence>
<dbReference type="Proteomes" id="UP001596109">
    <property type="component" value="Unassembled WGS sequence"/>
</dbReference>
<evidence type="ECO:0000259" key="1">
    <source>
        <dbReference type="PROSITE" id="PS51186"/>
    </source>
</evidence>
<accession>A0ABW0TNX4</accession>
<protein>
    <submittedName>
        <fullName evidence="2">GNAT family N-acetyltransferase</fullName>
    </submittedName>
</protein>
<dbReference type="PROSITE" id="PS51186">
    <property type="entry name" value="GNAT"/>
    <property type="match status" value="1"/>
</dbReference>
<organism evidence="2 3">
    <name type="scientific">Sporosarcina soli</name>
    <dbReference type="NCBI Taxonomy" id="334736"/>
    <lineage>
        <taxon>Bacteria</taxon>
        <taxon>Bacillati</taxon>
        <taxon>Bacillota</taxon>
        <taxon>Bacilli</taxon>
        <taxon>Bacillales</taxon>
        <taxon>Caryophanaceae</taxon>
        <taxon>Sporosarcina</taxon>
    </lineage>
</organism>
<dbReference type="InterPro" id="IPR000182">
    <property type="entry name" value="GNAT_dom"/>
</dbReference>
<comment type="caution">
    <text evidence="2">The sequence shown here is derived from an EMBL/GenBank/DDBJ whole genome shotgun (WGS) entry which is preliminary data.</text>
</comment>
<proteinExistence type="predicted"/>
<feature type="domain" description="N-acetyltransferase" evidence="1">
    <location>
        <begin position="13"/>
        <end position="177"/>
    </location>
</feature>
<dbReference type="EMBL" id="JBHSNO010000008">
    <property type="protein sequence ID" value="MFC5590658.1"/>
    <property type="molecule type" value="Genomic_DNA"/>
</dbReference>